<dbReference type="GO" id="GO:0005975">
    <property type="term" value="P:carbohydrate metabolic process"/>
    <property type="evidence" value="ECO:0007669"/>
    <property type="project" value="InterPro"/>
</dbReference>
<keyword evidence="2" id="KW-0472">Membrane</keyword>
<protein>
    <recommendedName>
        <fullName evidence="5">Divergent polysaccharide deacetylase family protein</fullName>
    </recommendedName>
</protein>
<feature type="region of interest" description="Disordered" evidence="1">
    <location>
        <begin position="173"/>
        <end position="217"/>
    </location>
</feature>
<reference evidence="3 4" key="1">
    <citation type="submission" date="2020-05" db="EMBL/GenBank/DDBJ databases">
        <title>Draft genome sequence of Desulfovibrio sp. strain HN2T.</title>
        <authorList>
            <person name="Ueno A."/>
            <person name="Tamazawa S."/>
            <person name="Tamamura S."/>
            <person name="Murakami T."/>
            <person name="Kiyama T."/>
            <person name="Inomata H."/>
            <person name="Amano Y."/>
            <person name="Miyakawa K."/>
            <person name="Tamaki H."/>
            <person name="Naganuma T."/>
            <person name="Kaneko K."/>
        </authorList>
    </citation>
    <scope>NUCLEOTIDE SEQUENCE [LARGE SCALE GENOMIC DNA]</scope>
    <source>
        <strain evidence="3 4">HN2</strain>
    </source>
</reference>
<sequence length="436" mass="46827">MTEPTPPSLPRWVLPVMGAICCLILVAALALGLKTLRDTGMLGDKPPATRTAQNGTMREQADAGNLPYEESLDAPLEEGVKKVDYALLQALGSLALNQNSIELNEIELRSAGGQEYHFQRIRLSGAPNQDIANAIAASLAIWAQNATLTKTTDSTYSISLHGVTTHELALAQETPPQVPETTTPQTEPGSAVPPIAANGTTPAPGPATDPHTTPKGSGRLAIVIDDLGESVSAAKKLVALSYPVTFAIWPRATHTRQVAELGAKHGEEIIIHQPMEPVGYPEVRPGPGTVFVQMTPDQIHTIIADNLKKVPEAVGINNHMGSRFTQDRAAVRAALDELRKHNLFVLDSWTHSRTKLYAEAQNAGMKAYRRSVFIDVIRDVSSIVHQLEKAERIALTTGQAIAIGHPLPETLAALKQWEAKRNKAVTVVTVGSLPPQ</sequence>
<evidence type="ECO:0000313" key="3">
    <source>
        <dbReference type="EMBL" id="GFM33041.1"/>
    </source>
</evidence>
<accession>A0A7J0BIH0</accession>
<dbReference type="EMBL" id="BLVO01000013">
    <property type="protein sequence ID" value="GFM33041.1"/>
    <property type="molecule type" value="Genomic_DNA"/>
</dbReference>
<proteinExistence type="predicted"/>
<dbReference type="Pfam" id="PF04748">
    <property type="entry name" value="Polysacc_deac_2"/>
    <property type="match status" value="1"/>
</dbReference>
<evidence type="ECO:0000313" key="4">
    <source>
        <dbReference type="Proteomes" id="UP000503840"/>
    </source>
</evidence>
<dbReference type="Gene3D" id="3.20.20.370">
    <property type="entry name" value="Glycoside hydrolase/deacetylase"/>
    <property type="match status" value="1"/>
</dbReference>
<dbReference type="AlphaFoldDB" id="A0A7J0BIH0"/>
<feature type="region of interest" description="Disordered" evidence="1">
    <location>
        <begin position="40"/>
        <end position="66"/>
    </location>
</feature>
<dbReference type="RefSeq" id="WP_174404734.1">
    <property type="nucleotide sequence ID" value="NZ_BLVO01000013.1"/>
</dbReference>
<dbReference type="InterPro" id="IPR011330">
    <property type="entry name" value="Glyco_hydro/deAcase_b/a-brl"/>
</dbReference>
<keyword evidence="2" id="KW-1133">Transmembrane helix</keyword>
<dbReference type="SUPFAM" id="SSF88713">
    <property type="entry name" value="Glycoside hydrolase/deacetylase"/>
    <property type="match status" value="1"/>
</dbReference>
<evidence type="ECO:0008006" key="5">
    <source>
        <dbReference type="Google" id="ProtNLM"/>
    </source>
</evidence>
<keyword evidence="2" id="KW-0812">Transmembrane</keyword>
<feature type="transmembrane region" description="Helical" evidence="2">
    <location>
        <begin position="12"/>
        <end position="33"/>
    </location>
</feature>
<evidence type="ECO:0000256" key="2">
    <source>
        <dbReference type="SAM" id="Phobius"/>
    </source>
</evidence>
<gene>
    <name evidence="3" type="ORF">DSM101010T_14060</name>
</gene>
<organism evidence="3 4">
    <name type="scientific">Desulfovibrio subterraneus</name>
    <dbReference type="NCBI Taxonomy" id="2718620"/>
    <lineage>
        <taxon>Bacteria</taxon>
        <taxon>Pseudomonadati</taxon>
        <taxon>Thermodesulfobacteriota</taxon>
        <taxon>Desulfovibrionia</taxon>
        <taxon>Desulfovibrionales</taxon>
        <taxon>Desulfovibrionaceae</taxon>
        <taxon>Desulfovibrio</taxon>
    </lineage>
</organism>
<comment type="caution">
    <text evidence="3">The sequence shown here is derived from an EMBL/GenBank/DDBJ whole genome shotgun (WGS) entry which is preliminary data.</text>
</comment>
<evidence type="ECO:0000256" key="1">
    <source>
        <dbReference type="SAM" id="MobiDB-lite"/>
    </source>
</evidence>
<dbReference type="Proteomes" id="UP000503840">
    <property type="component" value="Unassembled WGS sequence"/>
</dbReference>
<dbReference type="InterPro" id="IPR006837">
    <property type="entry name" value="Divergent_DAC"/>
</dbReference>
<dbReference type="CDD" id="cd10936">
    <property type="entry name" value="CE4_DAC2"/>
    <property type="match status" value="1"/>
</dbReference>
<dbReference type="PANTHER" id="PTHR30105">
    <property type="entry name" value="UNCHARACTERIZED YIBQ-RELATED"/>
    <property type="match status" value="1"/>
</dbReference>
<feature type="compositionally biased region" description="Low complexity" evidence="1">
    <location>
        <begin position="173"/>
        <end position="214"/>
    </location>
</feature>
<name>A0A7J0BIH0_9BACT</name>
<dbReference type="PANTHER" id="PTHR30105:SF2">
    <property type="entry name" value="DIVERGENT POLYSACCHARIDE DEACETYLASE SUPERFAMILY"/>
    <property type="match status" value="1"/>
</dbReference>
<keyword evidence="4" id="KW-1185">Reference proteome</keyword>